<organism evidence="2 3">
    <name type="scientific">Allotamlana fucoidanivorans</name>
    <dbReference type="NCBI Taxonomy" id="2583814"/>
    <lineage>
        <taxon>Bacteria</taxon>
        <taxon>Pseudomonadati</taxon>
        <taxon>Bacteroidota</taxon>
        <taxon>Flavobacteriia</taxon>
        <taxon>Flavobacteriales</taxon>
        <taxon>Flavobacteriaceae</taxon>
        <taxon>Allotamlana</taxon>
    </lineage>
</organism>
<dbReference type="AlphaFoldDB" id="A0A5C4SQA1"/>
<evidence type="ECO:0000313" key="2">
    <source>
        <dbReference type="EMBL" id="TNJ46106.1"/>
    </source>
</evidence>
<accession>A0A5C4SQA1</accession>
<proteinExistence type="predicted"/>
<comment type="caution">
    <text evidence="2">The sequence shown here is derived from an EMBL/GenBank/DDBJ whole genome shotgun (WGS) entry which is preliminary data.</text>
</comment>
<feature type="chain" id="PRO_5023121768" evidence="1">
    <location>
        <begin position="23"/>
        <end position="218"/>
    </location>
</feature>
<gene>
    <name evidence="2" type="ORF">FGF67_03705</name>
</gene>
<feature type="signal peptide" evidence="1">
    <location>
        <begin position="1"/>
        <end position="22"/>
    </location>
</feature>
<dbReference type="RefSeq" id="WP_139695121.1">
    <property type="nucleotide sequence ID" value="NZ_CP074074.1"/>
</dbReference>
<reference evidence="2 3" key="1">
    <citation type="submission" date="2019-05" db="EMBL/GenBank/DDBJ databases">
        <title>Tamlana fucoidanivorans sp. nov., isolated from the surface of algae collected from Fujian province in China.</title>
        <authorList>
            <person name="Li J."/>
        </authorList>
    </citation>
    <scope>NUCLEOTIDE SEQUENCE [LARGE SCALE GENOMIC DNA]</scope>
    <source>
        <strain evidence="2 3">CW2-9</strain>
    </source>
</reference>
<evidence type="ECO:0000313" key="3">
    <source>
        <dbReference type="Proteomes" id="UP000308713"/>
    </source>
</evidence>
<dbReference type="EMBL" id="VDCS01000003">
    <property type="protein sequence ID" value="TNJ46106.1"/>
    <property type="molecule type" value="Genomic_DNA"/>
</dbReference>
<keyword evidence="1" id="KW-0732">Signal</keyword>
<dbReference type="Proteomes" id="UP000308713">
    <property type="component" value="Unassembled WGS sequence"/>
</dbReference>
<evidence type="ECO:0000256" key="1">
    <source>
        <dbReference type="SAM" id="SignalP"/>
    </source>
</evidence>
<keyword evidence="3" id="KW-1185">Reference proteome</keyword>
<protein>
    <submittedName>
        <fullName evidence="2">Uncharacterized protein</fullName>
    </submittedName>
</protein>
<dbReference type="OrthoDB" id="1138655at2"/>
<dbReference type="PROSITE" id="PS51257">
    <property type="entry name" value="PROKAR_LIPOPROTEIN"/>
    <property type="match status" value="1"/>
</dbReference>
<sequence>MNFNRNSKIYFIAFLFSLIVFSCKTDSSFSNFKYLDKPQVLNCEGLNSKLYNEALYCFEDDILAFYSKNNTKASLVNAYSQFVRMAVYGSLNYDNIVSKHTKEVFEALKSEADLWDAKNPKSHLNYNSTIMNCIANNIKDDNLKTTLNALMSTNSMSPKLFGTPVMNKYRNALNDKYLGAYIAFDLYFAKLFTVDFAKVNFDKPEQKVDFNKIPQDSK</sequence>
<name>A0A5C4SQA1_9FLAO</name>